<dbReference type="EMBL" id="VLTM01000001">
    <property type="protein sequence ID" value="KAA0169049.1"/>
    <property type="molecule type" value="Genomic_DNA"/>
</dbReference>
<dbReference type="InterPro" id="IPR015655">
    <property type="entry name" value="PP2C"/>
</dbReference>
<accession>A0A5A8DV10</accession>
<feature type="region of interest" description="Disordered" evidence="1">
    <location>
        <begin position="185"/>
        <end position="215"/>
    </location>
</feature>
<proteinExistence type="predicted"/>
<dbReference type="Pfam" id="PF00481">
    <property type="entry name" value="PP2C"/>
    <property type="match status" value="1"/>
</dbReference>
<dbReference type="PANTHER" id="PTHR13832:SF792">
    <property type="entry name" value="GM14286P"/>
    <property type="match status" value="1"/>
</dbReference>
<dbReference type="PANTHER" id="PTHR13832">
    <property type="entry name" value="PROTEIN PHOSPHATASE 2C"/>
    <property type="match status" value="1"/>
</dbReference>
<feature type="domain" description="PPM-type phosphatase" evidence="2">
    <location>
        <begin position="48"/>
        <end position="377"/>
    </location>
</feature>
<protein>
    <recommendedName>
        <fullName evidence="2">PPM-type phosphatase domain-containing protein</fullName>
    </recommendedName>
</protein>
<comment type="caution">
    <text evidence="3">The sequence shown here is derived from an EMBL/GenBank/DDBJ whole genome shotgun (WGS) entry which is preliminary data.</text>
</comment>
<dbReference type="AlphaFoldDB" id="A0A5A8DV10"/>
<name>A0A5A8DV10_CAFRO</name>
<dbReference type="PROSITE" id="PS51746">
    <property type="entry name" value="PPM_2"/>
    <property type="match status" value="1"/>
</dbReference>
<evidence type="ECO:0000256" key="1">
    <source>
        <dbReference type="SAM" id="MobiDB-lite"/>
    </source>
</evidence>
<dbReference type="SUPFAM" id="SSF81606">
    <property type="entry name" value="PP2C-like"/>
    <property type="match status" value="1"/>
</dbReference>
<dbReference type="Proteomes" id="UP000325113">
    <property type="component" value="Unassembled WGS sequence"/>
</dbReference>
<evidence type="ECO:0000259" key="2">
    <source>
        <dbReference type="PROSITE" id="PS51746"/>
    </source>
</evidence>
<reference evidence="3 4" key="1">
    <citation type="submission" date="2019-07" db="EMBL/GenBank/DDBJ databases">
        <title>Genomes of Cafeteria roenbergensis.</title>
        <authorList>
            <person name="Fischer M.G."/>
            <person name="Hackl T."/>
            <person name="Roman M."/>
        </authorList>
    </citation>
    <scope>NUCLEOTIDE SEQUENCE [LARGE SCALE GENOMIC DNA]</scope>
    <source>
        <strain evidence="3 4">Cflag</strain>
    </source>
</reference>
<evidence type="ECO:0000313" key="4">
    <source>
        <dbReference type="Proteomes" id="UP000325113"/>
    </source>
</evidence>
<gene>
    <name evidence="3" type="ORF">FNF31_00209</name>
</gene>
<feature type="compositionally biased region" description="Basic and acidic residues" evidence="1">
    <location>
        <begin position="198"/>
        <end position="215"/>
    </location>
</feature>
<organism evidence="3 4">
    <name type="scientific">Cafeteria roenbergensis</name>
    <name type="common">Marine flagellate</name>
    <dbReference type="NCBI Taxonomy" id="33653"/>
    <lineage>
        <taxon>Eukaryota</taxon>
        <taxon>Sar</taxon>
        <taxon>Stramenopiles</taxon>
        <taxon>Bigyra</taxon>
        <taxon>Opalozoa</taxon>
        <taxon>Bicosoecida</taxon>
        <taxon>Cafeteriaceae</taxon>
        <taxon>Cafeteria</taxon>
    </lineage>
</organism>
<dbReference type="GO" id="GO:0004722">
    <property type="term" value="F:protein serine/threonine phosphatase activity"/>
    <property type="evidence" value="ECO:0007669"/>
    <property type="project" value="InterPro"/>
</dbReference>
<sequence length="410" mass="43294">MLSGRAARDLMFSSAARTAARRAAVGAGAVMASGMALSSIAVAEAPVAVDVPTTASYPANHPIEDRNVSFALGAGVRVAAVFDGHGGWQCSDFAMNELESAITAERPHCNTDPAHDPAELGRLLARAYGRLDRDFAAAVRPAFRLGFGNVAHAGACSLTCAVSPDHIVVANAGDCRAVLAVAEDDNPAGSAPSAVVELSRDHNAREPREKERLAAEHPGEDDIVLCKSPTACYVKGRLQPTRCLGDFYLKLPEFNGVAEERSRGRHIGPRYTPPYITSEPELHARPRTAGDRFIVMGSDGLWDAMSSEEAVDFVDGLLRPKQGPATPRDEVADKLVQEALRREAATARMSMQRLLSLPAGRMRRGLHDDITVSILFLDKAGGASTGGPGGASGGIFGWLASFFGGKGDRA</sequence>
<dbReference type="Gene3D" id="3.60.40.10">
    <property type="entry name" value="PPM-type phosphatase domain"/>
    <property type="match status" value="1"/>
</dbReference>
<dbReference type="InterPro" id="IPR036457">
    <property type="entry name" value="PPM-type-like_dom_sf"/>
</dbReference>
<evidence type="ECO:0000313" key="3">
    <source>
        <dbReference type="EMBL" id="KAA0169049.1"/>
    </source>
</evidence>
<dbReference type="InterPro" id="IPR001932">
    <property type="entry name" value="PPM-type_phosphatase-like_dom"/>
</dbReference>
<dbReference type="CDD" id="cd00143">
    <property type="entry name" value="PP2Cc"/>
    <property type="match status" value="1"/>
</dbReference>
<dbReference type="SMART" id="SM00332">
    <property type="entry name" value="PP2Cc"/>
    <property type="match status" value="1"/>
</dbReference>